<dbReference type="InterPro" id="IPR052183">
    <property type="entry name" value="IS_Transposase"/>
</dbReference>
<evidence type="ECO:0000256" key="3">
    <source>
        <dbReference type="ARBA" id="ARBA00023172"/>
    </source>
</evidence>
<evidence type="ECO:0000259" key="4">
    <source>
        <dbReference type="Pfam" id="PF13610"/>
    </source>
</evidence>
<comment type="caution">
    <text evidence="5">The sequence shown here is derived from an EMBL/GenBank/DDBJ whole genome shotgun (WGS) entry which is preliminary data.</text>
</comment>
<accession>A0A0B4CV28</accession>
<dbReference type="RefSeq" id="WP_039247718.1">
    <property type="nucleotide sequence ID" value="NZ_JWSY01000027.1"/>
</dbReference>
<gene>
    <name evidence="5" type="ORF">RM53_14190</name>
</gene>
<dbReference type="PANTHER" id="PTHR35528:SF3">
    <property type="entry name" value="BLL1675 PROTEIN"/>
    <property type="match status" value="1"/>
</dbReference>
<dbReference type="PANTHER" id="PTHR35528">
    <property type="entry name" value="BLL1675 PROTEIN"/>
    <property type="match status" value="1"/>
</dbReference>
<keyword evidence="1" id="KW-0815">Transposition</keyword>
<evidence type="ECO:0000313" key="6">
    <source>
        <dbReference type="Proteomes" id="UP000031166"/>
    </source>
</evidence>
<dbReference type="AlphaFoldDB" id="A0A0B4CV28"/>
<dbReference type="GO" id="GO:0032196">
    <property type="term" value="P:transposition"/>
    <property type="evidence" value="ECO:0007669"/>
    <property type="project" value="UniProtKB-KW"/>
</dbReference>
<dbReference type="GO" id="GO:0003677">
    <property type="term" value="F:DNA binding"/>
    <property type="evidence" value="ECO:0007669"/>
    <property type="project" value="UniProtKB-KW"/>
</dbReference>
<dbReference type="Pfam" id="PF13610">
    <property type="entry name" value="DDE_Tnp_IS240"/>
    <property type="match status" value="1"/>
</dbReference>
<name>A0A0B4CV28_9CAUL</name>
<keyword evidence="2" id="KW-0238">DNA-binding</keyword>
<dbReference type="GO" id="GO:0006310">
    <property type="term" value="P:DNA recombination"/>
    <property type="evidence" value="ECO:0007669"/>
    <property type="project" value="UniProtKB-KW"/>
</dbReference>
<proteinExistence type="predicted"/>
<dbReference type="NCBIfam" id="NF033587">
    <property type="entry name" value="transpos_IS6"/>
    <property type="match status" value="1"/>
</dbReference>
<reference evidence="5 6" key="1">
    <citation type="submission" date="2014-12" db="EMBL/GenBank/DDBJ databases">
        <title>Genome sequencing of Brevundimonas nasdae TPW30.</title>
        <authorList>
            <person name="Tan P.W."/>
            <person name="Chan K.-G."/>
        </authorList>
    </citation>
    <scope>NUCLEOTIDE SEQUENCE [LARGE SCALE GENOMIC DNA]</scope>
    <source>
        <strain evidence="5 6">TPW30</strain>
    </source>
</reference>
<evidence type="ECO:0000256" key="1">
    <source>
        <dbReference type="ARBA" id="ARBA00022578"/>
    </source>
</evidence>
<evidence type="ECO:0000256" key="2">
    <source>
        <dbReference type="ARBA" id="ARBA00023125"/>
    </source>
</evidence>
<dbReference type="InterPro" id="IPR047930">
    <property type="entry name" value="Transpos_IS6"/>
</dbReference>
<organism evidence="5 6">
    <name type="scientific">Brevundimonas nasdae</name>
    <dbReference type="NCBI Taxonomy" id="172043"/>
    <lineage>
        <taxon>Bacteria</taxon>
        <taxon>Pseudomonadati</taxon>
        <taxon>Pseudomonadota</taxon>
        <taxon>Alphaproteobacteria</taxon>
        <taxon>Caulobacterales</taxon>
        <taxon>Caulobacteraceae</taxon>
        <taxon>Brevundimonas</taxon>
    </lineage>
</organism>
<feature type="domain" description="DDE" evidence="4">
    <location>
        <begin position="74"/>
        <end position="201"/>
    </location>
</feature>
<dbReference type="EMBL" id="JWSY01000027">
    <property type="protein sequence ID" value="KIC55980.1"/>
    <property type="molecule type" value="Genomic_DNA"/>
</dbReference>
<dbReference type="InterPro" id="IPR032874">
    <property type="entry name" value="DDE_dom"/>
</dbReference>
<sequence>MKPLSFKRHRFPAEVIRHAVWLYFRFSLSLRDVEELLAQRGIDVTYETIRCWTKKFGPLIARRLKKRRPAPSPRWHLDEMVCWIGGRRMHLWRAVDDEGEVLDLVVQRRRDTEAALRLLGRLLRNQSVEPERITTDGLASYGAALRELGLTQVHRPGRLRENNRVENSHLPIRRRERQHQGFKSQASAQRFLTTHAAIYNTFNIQRHLISRPTLRRFRAEANAAWAAAVA</sequence>
<dbReference type="Proteomes" id="UP000031166">
    <property type="component" value="Unassembled WGS sequence"/>
</dbReference>
<evidence type="ECO:0000313" key="5">
    <source>
        <dbReference type="EMBL" id="KIC55980.1"/>
    </source>
</evidence>
<keyword evidence="3" id="KW-0233">DNA recombination</keyword>
<protein>
    <submittedName>
        <fullName evidence="5">Transposase</fullName>
    </submittedName>
</protein>